<gene>
    <name evidence="1" type="ORF">K450DRAFT_217009</name>
</gene>
<dbReference type="Proteomes" id="UP001206595">
    <property type="component" value="Unassembled WGS sequence"/>
</dbReference>
<evidence type="ECO:0000313" key="1">
    <source>
        <dbReference type="EMBL" id="KAI8584584.1"/>
    </source>
</evidence>
<dbReference type="RefSeq" id="XP_051449588.1">
    <property type="nucleotide sequence ID" value="XM_051584975.1"/>
</dbReference>
<accession>A0AAD5EJN7</accession>
<evidence type="ECO:0000313" key="2">
    <source>
        <dbReference type="Proteomes" id="UP001206595"/>
    </source>
</evidence>
<reference evidence="1" key="2">
    <citation type="journal article" date="2022" name="Proc. Natl. Acad. Sci. U.S.A.">
        <title>Diploid-dominant life cycles characterize the early evolution of Fungi.</title>
        <authorList>
            <person name="Amses K.R."/>
            <person name="Simmons D.R."/>
            <person name="Longcore J.E."/>
            <person name="Mondo S.J."/>
            <person name="Seto K."/>
            <person name="Jeronimo G.H."/>
            <person name="Bonds A.E."/>
            <person name="Quandt C.A."/>
            <person name="Davis W.J."/>
            <person name="Chang Y."/>
            <person name="Federici B.A."/>
            <person name="Kuo A."/>
            <person name="LaButti K."/>
            <person name="Pangilinan J."/>
            <person name="Andreopoulos W."/>
            <person name="Tritt A."/>
            <person name="Riley R."/>
            <person name="Hundley H."/>
            <person name="Johnson J."/>
            <person name="Lipzen A."/>
            <person name="Barry K."/>
            <person name="Lang B.F."/>
            <person name="Cuomo C.A."/>
            <person name="Buchler N.E."/>
            <person name="Grigoriev I.V."/>
            <person name="Spatafora J.W."/>
            <person name="Stajich J.E."/>
            <person name="James T.Y."/>
        </authorList>
    </citation>
    <scope>NUCLEOTIDE SEQUENCE</scope>
    <source>
        <strain evidence="1">AG</strain>
    </source>
</reference>
<proteinExistence type="predicted"/>
<organism evidence="1 2">
    <name type="scientific">Umbelopsis ramanniana AG</name>
    <dbReference type="NCBI Taxonomy" id="1314678"/>
    <lineage>
        <taxon>Eukaryota</taxon>
        <taxon>Fungi</taxon>
        <taxon>Fungi incertae sedis</taxon>
        <taxon>Mucoromycota</taxon>
        <taxon>Mucoromycotina</taxon>
        <taxon>Umbelopsidomycetes</taxon>
        <taxon>Umbelopsidales</taxon>
        <taxon>Umbelopsidaceae</taxon>
        <taxon>Umbelopsis</taxon>
    </lineage>
</organism>
<reference evidence="1" key="1">
    <citation type="submission" date="2021-06" db="EMBL/GenBank/DDBJ databases">
        <authorList>
            <consortium name="DOE Joint Genome Institute"/>
            <person name="Mondo S.J."/>
            <person name="Amses K.R."/>
            <person name="Simmons D.R."/>
            <person name="Longcore J.E."/>
            <person name="Seto K."/>
            <person name="Alves G.H."/>
            <person name="Bonds A.E."/>
            <person name="Quandt C.A."/>
            <person name="Davis W.J."/>
            <person name="Chang Y."/>
            <person name="Letcher P.M."/>
            <person name="Powell M.J."/>
            <person name="Kuo A."/>
            <person name="Labutti K."/>
            <person name="Pangilinan J."/>
            <person name="Andreopoulos W."/>
            <person name="Tritt A."/>
            <person name="Riley R."/>
            <person name="Hundley H."/>
            <person name="Johnson J."/>
            <person name="Lipzen A."/>
            <person name="Barry K."/>
            <person name="Berbee M.L."/>
            <person name="Buchler N.E."/>
            <person name="Grigoriev I.V."/>
            <person name="Spatafora J.W."/>
            <person name="Stajich J.E."/>
            <person name="James T.Y."/>
        </authorList>
    </citation>
    <scope>NUCLEOTIDE SEQUENCE</scope>
    <source>
        <strain evidence="1">AG</strain>
    </source>
</reference>
<sequence length="52" mass="5986">MSKNEWVSRTAGWLTSETTNIQLNTFLATTDHHLSALHVDALWKHPNDRKVI</sequence>
<protein>
    <submittedName>
        <fullName evidence="1">Uncharacterized protein</fullName>
    </submittedName>
</protein>
<keyword evidence="2" id="KW-1185">Reference proteome</keyword>
<dbReference type="GeneID" id="75910325"/>
<dbReference type="EMBL" id="MU620892">
    <property type="protein sequence ID" value="KAI8584584.1"/>
    <property type="molecule type" value="Genomic_DNA"/>
</dbReference>
<comment type="caution">
    <text evidence="1">The sequence shown here is derived from an EMBL/GenBank/DDBJ whole genome shotgun (WGS) entry which is preliminary data.</text>
</comment>
<name>A0AAD5EJN7_UMBRA</name>
<dbReference type="AlphaFoldDB" id="A0AAD5EJN7"/>